<reference evidence="3" key="1">
    <citation type="journal article" date="2006" name="Appl. Environ. Microbiol.">
        <title>Isolation, characterization, and heterologous expression of the biosynthesis gene cluster for the antitumor anthracycline steffimycin.</title>
        <authorList>
            <person name="Gullon S."/>
            <person name="Olano C."/>
            <person name="Abdelfattah M.S."/>
            <person name="Brana A.F."/>
            <person name="Rohr J."/>
            <person name="Mendez C."/>
            <person name="Salas J.A."/>
        </authorList>
    </citation>
    <scope>NUCLEOTIDE SEQUENCE</scope>
    <source>
        <strain evidence="3">NRRL 3193</strain>
    </source>
</reference>
<dbReference type="GO" id="GO:0016491">
    <property type="term" value="F:oxidoreductase activity"/>
    <property type="evidence" value="ECO:0007669"/>
    <property type="project" value="UniProtKB-KW"/>
</dbReference>
<keyword evidence="1" id="KW-0560">Oxidoreductase</keyword>
<dbReference type="InterPro" id="IPR002347">
    <property type="entry name" value="SDR_fam"/>
</dbReference>
<dbReference type="PANTHER" id="PTHR43975">
    <property type="entry name" value="ZGC:101858"/>
    <property type="match status" value="1"/>
</dbReference>
<evidence type="ECO:0000256" key="2">
    <source>
        <dbReference type="SAM" id="MobiDB-lite"/>
    </source>
</evidence>
<organism evidence="3">
    <name type="scientific">Streptomyces steffisburgensis</name>
    <dbReference type="NCBI Taxonomy" id="68271"/>
    <lineage>
        <taxon>Bacteria</taxon>
        <taxon>Bacillati</taxon>
        <taxon>Actinomycetota</taxon>
        <taxon>Actinomycetes</taxon>
        <taxon>Kitasatosporales</taxon>
        <taxon>Streptomycetaceae</taxon>
        <taxon>Streptomyces</taxon>
    </lineage>
</organism>
<dbReference type="AlphaFoldDB" id="Q2PA05"/>
<proteinExistence type="predicted"/>
<accession>Q2PA05</accession>
<feature type="compositionally biased region" description="Basic and acidic residues" evidence="2">
    <location>
        <begin position="13"/>
        <end position="23"/>
    </location>
</feature>
<dbReference type="EMBL" id="AM156932">
    <property type="protein sequence ID" value="CAJ42322.1"/>
    <property type="molecule type" value="Genomic_DNA"/>
</dbReference>
<evidence type="ECO:0000313" key="3">
    <source>
        <dbReference type="EMBL" id="CAJ42322.1"/>
    </source>
</evidence>
<sequence length="274" mass="28971">MALAAVPTFGRVTEFEENPKEDAGENADSRGVIVTGGGTGIGRATARAFADRQDRVLVVGRSASTLTETARGYPNIHTLPVDITEPGAAETIVRAALREFGRIDVLVNNASTAVPAPLENIAPAEVDRLLAVNLRAPIALTREALDALTRTRGTVVNLSSAGSLGRRAWPNFSLYGSSKVALDFLTRTWAVELAPRGIRVVSVAPGVIETGMGIRMGSSPEEYARFLEWMEKITPLGRVGQPEEIAWWVVQVAAPEAGFVTGTVLAVDGGASIV</sequence>
<dbReference type="PRINTS" id="PR00080">
    <property type="entry name" value="SDRFAMILY"/>
</dbReference>
<dbReference type="InterPro" id="IPR036291">
    <property type="entry name" value="NAD(P)-bd_dom_sf"/>
</dbReference>
<dbReference type="PANTHER" id="PTHR43975:SF2">
    <property type="entry name" value="EG:BACR7A4.14 PROTEIN-RELATED"/>
    <property type="match status" value="1"/>
</dbReference>
<dbReference type="FunFam" id="3.40.50.720:FF:000084">
    <property type="entry name" value="Short-chain dehydrogenase reductase"/>
    <property type="match status" value="1"/>
</dbReference>
<dbReference type="PRINTS" id="PR00081">
    <property type="entry name" value="GDHRDH"/>
</dbReference>
<gene>
    <name evidence="3" type="primary">stfT</name>
</gene>
<protein>
    <submittedName>
        <fullName evidence="3">Ketoreductase</fullName>
    </submittedName>
</protein>
<evidence type="ECO:0000256" key="1">
    <source>
        <dbReference type="ARBA" id="ARBA00023002"/>
    </source>
</evidence>
<dbReference type="Gene3D" id="3.40.50.720">
    <property type="entry name" value="NAD(P)-binding Rossmann-like Domain"/>
    <property type="match status" value="1"/>
</dbReference>
<feature type="region of interest" description="Disordered" evidence="2">
    <location>
        <begin position="1"/>
        <end position="32"/>
    </location>
</feature>
<dbReference type="SUPFAM" id="SSF51735">
    <property type="entry name" value="NAD(P)-binding Rossmann-fold domains"/>
    <property type="match status" value="1"/>
</dbReference>
<name>Q2PA05_9ACTN</name>
<dbReference type="Pfam" id="PF13561">
    <property type="entry name" value="adh_short_C2"/>
    <property type="match status" value="1"/>
</dbReference>